<keyword evidence="2" id="KW-1185">Reference proteome</keyword>
<comment type="caution">
    <text evidence="1">The sequence shown here is derived from an EMBL/GenBank/DDBJ whole genome shotgun (WGS) entry which is preliminary data.</text>
</comment>
<dbReference type="AlphaFoldDB" id="A0AAD8ALI2"/>
<dbReference type="EMBL" id="JASPKZ010000423">
    <property type="protein sequence ID" value="KAJ9600407.1"/>
    <property type="molecule type" value="Genomic_DNA"/>
</dbReference>
<feature type="non-terminal residue" evidence="1">
    <location>
        <position position="71"/>
    </location>
</feature>
<protein>
    <submittedName>
        <fullName evidence="1">Uncharacterized protein</fullName>
    </submittedName>
</protein>
<organism evidence="1 2">
    <name type="scientific">Diploptera punctata</name>
    <name type="common">Pacific beetle cockroach</name>
    <dbReference type="NCBI Taxonomy" id="6984"/>
    <lineage>
        <taxon>Eukaryota</taxon>
        <taxon>Metazoa</taxon>
        <taxon>Ecdysozoa</taxon>
        <taxon>Arthropoda</taxon>
        <taxon>Hexapoda</taxon>
        <taxon>Insecta</taxon>
        <taxon>Pterygota</taxon>
        <taxon>Neoptera</taxon>
        <taxon>Polyneoptera</taxon>
        <taxon>Dictyoptera</taxon>
        <taxon>Blattodea</taxon>
        <taxon>Blaberoidea</taxon>
        <taxon>Blaberidae</taxon>
        <taxon>Diplopterinae</taxon>
        <taxon>Diploptera</taxon>
    </lineage>
</organism>
<sequence>TNVANPIKEKTKEPLENHHIDAKMHIFIYFAPLPFSFFALTSPGQTIEINRNDKYFLLSGFDGNDLNDAEN</sequence>
<name>A0AAD8ALI2_DIPPU</name>
<evidence type="ECO:0000313" key="2">
    <source>
        <dbReference type="Proteomes" id="UP001233999"/>
    </source>
</evidence>
<reference evidence="1" key="1">
    <citation type="journal article" date="2023" name="IScience">
        <title>Live-bearing cockroach genome reveals convergent evolutionary mechanisms linked to viviparity in insects and beyond.</title>
        <authorList>
            <person name="Fouks B."/>
            <person name="Harrison M.C."/>
            <person name="Mikhailova A.A."/>
            <person name="Marchal E."/>
            <person name="English S."/>
            <person name="Carruthers M."/>
            <person name="Jennings E.C."/>
            <person name="Chiamaka E.L."/>
            <person name="Frigard R.A."/>
            <person name="Pippel M."/>
            <person name="Attardo G.M."/>
            <person name="Benoit J.B."/>
            <person name="Bornberg-Bauer E."/>
            <person name="Tobe S.S."/>
        </authorList>
    </citation>
    <scope>NUCLEOTIDE SEQUENCE</scope>
    <source>
        <strain evidence="1">Stay&amp;Tobe</strain>
    </source>
</reference>
<dbReference type="Proteomes" id="UP001233999">
    <property type="component" value="Unassembled WGS sequence"/>
</dbReference>
<evidence type="ECO:0000313" key="1">
    <source>
        <dbReference type="EMBL" id="KAJ9600407.1"/>
    </source>
</evidence>
<proteinExistence type="predicted"/>
<gene>
    <name evidence="1" type="ORF">L9F63_009295</name>
</gene>
<accession>A0AAD8ALI2</accession>
<reference evidence="1" key="2">
    <citation type="submission" date="2023-05" db="EMBL/GenBank/DDBJ databases">
        <authorList>
            <person name="Fouks B."/>
        </authorList>
    </citation>
    <scope>NUCLEOTIDE SEQUENCE</scope>
    <source>
        <strain evidence="1">Stay&amp;Tobe</strain>
        <tissue evidence="1">Testes</tissue>
    </source>
</reference>
<feature type="non-terminal residue" evidence="1">
    <location>
        <position position="1"/>
    </location>
</feature>